<dbReference type="SUPFAM" id="SSF53335">
    <property type="entry name" value="S-adenosyl-L-methionine-dependent methyltransferases"/>
    <property type="match status" value="1"/>
</dbReference>
<dbReference type="HOGENOM" id="CLU_065729_0_0_1"/>
<dbReference type="GO" id="GO:0008168">
    <property type="term" value="F:methyltransferase activity"/>
    <property type="evidence" value="ECO:0007669"/>
    <property type="project" value="UniProtKB-KW"/>
</dbReference>
<keyword evidence="3" id="KW-0949">S-adenosyl-L-methionine</keyword>
<keyword evidence="1" id="KW-0489">Methyltransferase</keyword>
<dbReference type="GO" id="GO:0005634">
    <property type="term" value="C:nucleus"/>
    <property type="evidence" value="ECO:0007669"/>
    <property type="project" value="TreeGrafter"/>
</dbReference>
<dbReference type="Pfam" id="PF10294">
    <property type="entry name" value="Methyltransf_16"/>
    <property type="match status" value="1"/>
</dbReference>
<gene>
    <name evidence="5" type="primary">AlNc14C19G1989</name>
    <name evidence="5" type="ORF">ALNC14_023520</name>
</gene>
<evidence type="ECO:0000313" key="5">
    <source>
        <dbReference type="EMBL" id="CCA16209.1"/>
    </source>
</evidence>
<dbReference type="EMBL" id="FR824064">
    <property type="protein sequence ID" value="CCA16209.1"/>
    <property type="molecule type" value="Genomic_DNA"/>
</dbReference>
<dbReference type="GO" id="GO:0032259">
    <property type="term" value="P:methylation"/>
    <property type="evidence" value="ECO:0007669"/>
    <property type="project" value="UniProtKB-KW"/>
</dbReference>
<dbReference type="PANTHER" id="PTHR14614">
    <property type="entry name" value="HEPATOCELLULAR CARCINOMA-ASSOCIATED ANTIGEN"/>
    <property type="match status" value="1"/>
</dbReference>
<keyword evidence="2" id="KW-0808">Transferase</keyword>
<evidence type="ECO:0000256" key="4">
    <source>
        <dbReference type="ARBA" id="ARBA00043988"/>
    </source>
</evidence>
<protein>
    <submittedName>
        <fullName evidence="5">Uncharacterized protein AlNc14C19G1989</fullName>
    </submittedName>
</protein>
<proteinExistence type="inferred from homology"/>
<evidence type="ECO:0000256" key="2">
    <source>
        <dbReference type="ARBA" id="ARBA00022679"/>
    </source>
</evidence>
<accession>F0W518</accession>
<organism evidence="5">
    <name type="scientific">Albugo laibachii Nc14</name>
    <dbReference type="NCBI Taxonomy" id="890382"/>
    <lineage>
        <taxon>Eukaryota</taxon>
        <taxon>Sar</taxon>
        <taxon>Stramenopiles</taxon>
        <taxon>Oomycota</taxon>
        <taxon>Peronosporomycetes</taxon>
        <taxon>Albuginales</taxon>
        <taxon>Albuginaceae</taxon>
        <taxon>Albugo</taxon>
    </lineage>
</organism>
<dbReference type="InterPro" id="IPR019410">
    <property type="entry name" value="Methyltransf_16"/>
</dbReference>
<reference evidence="5" key="1">
    <citation type="journal article" date="2011" name="PLoS Biol.">
        <title>Gene gain and loss during evolution of obligate parasitism in the white rust pathogen of Arabidopsis thaliana.</title>
        <authorList>
            <person name="Kemen E."/>
            <person name="Gardiner A."/>
            <person name="Schultz-Larsen T."/>
            <person name="Kemen A.C."/>
            <person name="Balmuth A.L."/>
            <person name="Robert-Seilaniantz A."/>
            <person name="Bailey K."/>
            <person name="Holub E."/>
            <person name="Studholme D.J."/>
            <person name="Maclean D."/>
            <person name="Jones J.D."/>
        </authorList>
    </citation>
    <scope>NUCLEOTIDE SEQUENCE</scope>
</reference>
<dbReference type="GO" id="GO:0005737">
    <property type="term" value="C:cytoplasm"/>
    <property type="evidence" value="ECO:0007669"/>
    <property type="project" value="TreeGrafter"/>
</dbReference>
<comment type="similarity">
    <text evidence="4">Belongs to the methyltransferase superfamily. METTL23 family.</text>
</comment>
<dbReference type="AlphaFoldDB" id="F0W518"/>
<evidence type="ECO:0000256" key="1">
    <source>
        <dbReference type="ARBA" id="ARBA00022603"/>
    </source>
</evidence>
<reference evidence="5" key="2">
    <citation type="submission" date="2011-02" db="EMBL/GenBank/DDBJ databases">
        <authorList>
            <person name="MacLean D."/>
        </authorList>
    </citation>
    <scope>NUCLEOTIDE SEQUENCE</scope>
</reference>
<dbReference type="Gene3D" id="3.40.50.150">
    <property type="entry name" value="Vaccinia Virus protein VP39"/>
    <property type="match status" value="1"/>
</dbReference>
<name>F0W518_9STRA</name>
<evidence type="ECO:0000256" key="3">
    <source>
        <dbReference type="ARBA" id="ARBA00022691"/>
    </source>
</evidence>
<sequence>MDEELSLSSATLAALQEFAQENGVVIPEDSVDIRKDIQKALDCEPKEDTFTYTFGSEETNENNGKISIHLKGLRRDIGQTLQSTGLTLWPAGDILCDFLYANQALIRNQSVVELGSGLGLCGILAAHFADRVVMTDGDDETLPILEENCKINQISRYECKKLLWGVSLDQWNDKFQVVLGADIVYDKDCLDALIQTATHLLSEEGIFILAFTKRNVSIDAVLETAARYKLHQKAVEKEGIYLFHL</sequence>
<dbReference type="InterPro" id="IPR029063">
    <property type="entry name" value="SAM-dependent_MTases_sf"/>
</dbReference>
<dbReference type="PANTHER" id="PTHR14614:SF164">
    <property type="entry name" value="HISTONE-ARGININE METHYLTRANSFERASE METTL23"/>
    <property type="match status" value="1"/>
</dbReference>